<dbReference type="InterPro" id="IPR050808">
    <property type="entry name" value="Phage_Integrase"/>
</dbReference>
<comment type="similarity">
    <text evidence="1">Belongs to the 'phage' integrase family.</text>
</comment>
<evidence type="ECO:0000256" key="1">
    <source>
        <dbReference type="ARBA" id="ARBA00008857"/>
    </source>
</evidence>
<proteinExistence type="inferred from homology"/>
<evidence type="ECO:0000256" key="2">
    <source>
        <dbReference type="ARBA" id="ARBA00022908"/>
    </source>
</evidence>
<dbReference type="Gene3D" id="1.10.443.10">
    <property type="entry name" value="Intergrase catalytic core"/>
    <property type="match status" value="1"/>
</dbReference>
<evidence type="ECO:0000259" key="6">
    <source>
        <dbReference type="PROSITE" id="PS51898"/>
    </source>
</evidence>
<dbReference type="InterPro" id="IPR025166">
    <property type="entry name" value="Integrase_DNA_bind_dom"/>
</dbReference>
<keyword evidence="3 5" id="KW-0238">DNA-binding</keyword>
<gene>
    <name evidence="8" type="ORF">EIP75_11770</name>
</gene>
<keyword evidence="4" id="KW-0233">DNA recombination</keyword>
<dbReference type="InterPro" id="IPR011010">
    <property type="entry name" value="DNA_brk_join_enz"/>
</dbReference>
<comment type="caution">
    <text evidence="8">The sequence shown here is derived from an EMBL/GenBank/DDBJ whole genome shotgun (WGS) entry which is preliminary data.</text>
</comment>
<keyword evidence="2" id="KW-0229">DNA integration</keyword>
<dbReference type="PANTHER" id="PTHR30629">
    <property type="entry name" value="PROPHAGE INTEGRASE"/>
    <property type="match status" value="1"/>
</dbReference>
<dbReference type="PANTHER" id="PTHR30629:SF2">
    <property type="entry name" value="PROPHAGE INTEGRASE INTS-RELATED"/>
    <property type="match status" value="1"/>
</dbReference>
<dbReference type="Pfam" id="PF22022">
    <property type="entry name" value="Phage_int_M"/>
    <property type="match status" value="1"/>
</dbReference>
<dbReference type="PROSITE" id="PS51900">
    <property type="entry name" value="CB"/>
    <property type="match status" value="1"/>
</dbReference>
<evidence type="ECO:0000256" key="3">
    <source>
        <dbReference type="ARBA" id="ARBA00023125"/>
    </source>
</evidence>
<name>A0A3R8T4R2_9BURK</name>
<dbReference type="GO" id="GO:0003677">
    <property type="term" value="F:DNA binding"/>
    <property type="evidence" value="ECO:0007669"/>
    <property type="project" value="UniProtKB-UniRule"/>
</dbReference>
<dbReference type="SUPFAM" id="SSF56349">
    <property type="entry name" value="DNA breaking-rejoining enzymes"/>
    <property type="match status" value="1"/>
</dbReference>
<dbReference type="OrthoDB" id="9775880at2"/>
<reference evidence="8 9" key="1">
    <citation type="submission" date="2018-12" db="EMBL/GenBank/DDBJ databases">
        <title>The whole draft genome of Aquabacterium sp. SJQ9.</title>
        <authorList>
            <person name="Sun L."/>
            <person name="Gao X."/>
            <person name="Chen W."/>
            <person name="Huang K."/>
        </authorList>
    </citation>
    <scope>NUCLEOTIDE SEQUENCE [LARGE SCALE GENOMIC DNA]</scope>
    <source>
        <strain evidence="8 9">SJQ9</strain>
    </source>
</reference>
<dbReference type="CDD" id="cd00801">
    <property type="entry name" value="INT_P4_C"/>
    <property type="match status" value="1"/>
</dbReference>
<sequence length="415" mass="45907">MPKKLIDALSDVGVRGAKPALRDGVPVDRKLHDGRGLYLLVRASGARHWRLKFYLAGRERLLALGEYPDVTLARARHKAGEARNLIREGIDPIQNGREQKALRVNAAQQTFAVITEEWLGKKAKKWTEGHLEQNLQSLRDYVLPKIGTRAVASLTAQDIMRVLEPLEAAGKLETLRRVRQRIGSVLTYAVQTGRRTDNPIRDTQGAFQAPTREHFASIGPKGLPAFLNALEGYAGHPNTLGIIRMILWTGSRTGEVRGATPDEFDLDAGVWRIPAERMKKRRVHVVPLPRQAVAVLKELKKLNGASRYMFPSPMNQSMASENIVLQALKKMGYGGKLTGHGLRAAVSTGLEEMGYPIEIIKTQLSHAKDNLTDAAYLRGVHLERRAEMMQVWADKLDVMLAGAKVLPLKATSAAA</sequence>
<dbReference type="GO" id="GO:0015074">
    <property type="term" value="P:DNA integration"/>
    <property type="evidence" value="ECO:0007669"/>
    <property type="project" value="UniProtKB-KW"/>
</dbReference>
<protein>
    <submittedName>
        <fullName evidence="8">DUF4102 domain-containing protein</fullName>
    </submittedName>
</protein>
<dbReference type="InterPro" id="IPR002104">
    <property type="entry name" value="Integrase_catalytic"/>
</dbReference>
<evidence type="ECO:0000259" key="7">
    <source>
        <dbReference type="PROSITE" id="PS51900"/>
    </source>
</evidence>
<evidence type="ECO:0000313" key="9">
    <source>
        <dbReference type="Proteomes" id="UP000269265"/>
    </source>
</evidence>
<dbReference type="Pfam" id="PF13356">
    <property type="entry name" value="Arm-DNA-bind_3"/>
    <property type="match status" value="1"/>
</dbReference>
<dbReference type="InterPro" id="IPR044068">
    <property type="entry name" value="CB"/>
</dbReference>
<dbReference type="GO" id="GO:0006310">
    <property type="term" value="P:DNA recombination"/>
    <property type="evidence" value="ECO:0007669"/>
    <property type="project" value="UniProtKB-KW"/>
</dbReference>
<evidence type="ECO:0000256" key="5">
    <source>
        <dbReference type="PROSITE-ProRule" id="PRU01248"/>
    </source>
</evidence>
<keyword evidence="9" id="KW-1185">Reference proteome</keyword>
<dbReference type="AlphaFoldDB" id="A0A3R8T4R2"/>
<dbReference type="Pfam" id="PF00589">
    <property type="entry name" value="Phage_integrase"/>
    <property type="match status" value="1"/>
</dbReference>
<dbReference type="PROSITE" id="PS51898">
    <property type="entry name" value="TYR_RECOMBINASE"/>
    <property type="match status" value="1"/>
</dbReference>
<feature type="domain" description="Tyr recombinase" evidence="6">
    <location>
        <begin position="213"/>
        <end position="393"/>
    </location>
</feature>
<evidence type="ECO:0000313" key="8">
    <source>
        <dbReference type="EMBL" id="RRS04060.1"/>
    </source>
</evidence>
<dbReference type="EMBL" id="RSED01000008">
    <property type="protein sequence ID" value="RRS04060.1"/>
    <property type="molecule type" value="Genomic_DNA"/>
</dbReference>
<dbReference type="Gene3D" id="3.30.160.390">
    <property type="entry name" value="Integrase, DNA-binding domain"/>
    <property type="match status" value="1"/>
</dbReference>
<dbReference type="Gene3D" id="1.10.150.130">
    <property type="match status" value="1"/>
</dbReference>
<feature type="domain" description="Core-binding (CB)" evidence="7">
    <location>
        <begin position="109"/>
        <end position="190"/>
    </location>
</feature>
<dbReference type="InterPro" id="IPR038488">
    <property type="entry name" value="Integrase_DNA-bd_sf"/>
</dbReference>
<organism evidence="8 9">
    <name type="scientific">Aquabacterium soli</name>
    <dbReference type="NCBI Taxonomy" id="2493092"/>
    <lineage>
        <taxon>Bacteria</taxon>
        <taxon>Pseudomonadati</taxon>
        <taxon>Pseudomonadota</taxon>
        <taxon>Betaproteobacteria</taxon>
        <taxon>Burkholderiales</taxon>
        <taxon>Aquabacterium</taxon>
    </lineage>
</organism>
<accession>A0A3R8T4R2</accession>
<dbReference type="InterPro" id="IPR013762">
    <property type="entry name" value="Integrase-like_cat_sf"/>
</dbReference>
<dbReference type="Proteomes" id="UP000269265">
    <property type="component" value="Unassembled WGS sequence"/>
</dbReference>
<dbReference type="RefSeq" id="WP_125243464.1">
    <property type="nucleotide sequence ID" value="NZ_RSED01000008.1"/>
</dbReference>
<dbReference type="InterPro" id="IPR010998">
    <property type="entry name" value="Integrase_recombinase_N"/>
</dbReference>
<dbReference type="InterPro" id="IPR053876">
    <property type="entry name" value="Phage_int_M"/>
</dbReference>
<evidence type="ECO:0000256" key="4">
    <source>
        <dbReference type="ARBA" id="ARBA00023172"/>
    </source>
</evidence>